<evidence type="ECO:0000256" key="6">
    <source>
        <dbReference type="PIRNR" id="PIRNR000535"/>
    </source>
</evidence>
<protein>
    <recommendedName>
        <fullName evidence="7">Carbohydrate kinase PfkB domain-containing protein</fullName>
    </recommendedName>
</protein>
<comment type="similarity">
    <text evidence="1">Belongs to the carbohydrate kinase PfkB family.</text>
</comment>
<dbReference type="PANTHER" id="PTHR46566:SF5">
    <property type="entry name" value="1-PHOSPHOFRUCTOKINASE"/>
    <property type="match status" value="1"/>
</dbReference>
<evidence type="ECO:0000256" key="3">
    <source>
        <dbReference type="ARBA" id="ARBA00022741"/>
    </source>
</evidence>
<evidence type="ECO:0000256" key="2">
    <source>
        <dbReference type="ARBA" id="ARBA00022679"/>
    </source>
</evidence>
<keyword evidence="3" id="KW-0547">Nucleotide-binding</keyword>
<dbReference type="Gene3D" id="3.40.1190.20">
    <property type="match status" value="1"/>
</dbReference>
<name>A0ABS1LH41_9MICO</name>
<keyword evidence="9" id="KW-1185">Reference proteome</keyword>
<evidence type="ECO:0000256" key="5">
    <source>
        <dbReference type="ARBA" id="ARBA00022840"/>
    </source>
</evidence>
<keyword evidence="4" id="KW-0418">Kinase</keyword>
<dbReference type="InterPro" id="IPR029056">
    <property type="entry name" value="Ribokinase-like"/>
</dbReference>
<dbReference type="InterPro" id="IPR017583">
    <property type="entry name" value="Tagatose/fructose_Pkinase"/>
</dbReference>
<organism evidence="8 9">
    <name type="scientific">Myceligenerans indicum</name>
    <dbReference type="NCBI Taxonomy" id="2593663"/>
    <lineage>
        <taxon>Bacteria</taxon>
        <taxon>Bacillati</taxon>
        <taxon>Actinomycetota</taxon>
        <taxon>Actinomycetes</taxon>
        <taxon>Micrococcales</taxon>
        <taxon>Promicromonosporaceae</taxon>
        <taxon>Myceligenerans</taxon>
    </lineage>
</organism>
<evidence type="ECO:0000259" key="7">
    <source>
        <dbReference type="Pfam" id="PF00294"/>
    </source>
</evidence>
<dbReference type="EMBL" id="JABBYC010000004">
    <property type="protein sequence ID" value="MBL0885517.1"/>
    <property type="molecule type" value="Genomic_DNA"/>
</dbReference>
<comment type="caution">
    <text evidence="8">The sequence shown here is derived from an EMBL/GenBank/DDBJ whole genome shotgun (WGS) entry which is preliminary data.</text>
</comment>
<evidence type="ECO:0000256" key="1">
    <source>
        <dbReference type="ARBA" id="ARBA00010688"/>
    </source>
</evidence>
<keyword evidence="5" id="KW-0067">ATP-binding</keyword>
<keyword evidence="2 6" id="KW-0808">Transferase</keyword>
<evidence type="ECO:0000256" key="4">
    <source>
        <dbReference type="ARBA" id="ARBA00022777"/>
    </source>
</evidence>
<dbReference type="Proteomes" id="UP000675409">
    <property type="component" value="Unassembled WGS sequence"/>
</dbReference>
<gene>
    <name evidence="8" type="ORF">HGK34_04335</name>
</gene>
<dbReference type="PANTHER" id="PTHR46566">
    <property type="entry name" value="1-PHOSPHOFRUCTOKINASE-RELATED"/>
    <property type="match status" value="1"/>
</dbReference>
<dbReference type="InterPro" id="IPR011611">
    <property type="entry name" value="PfkB_dom"/>
</dbReference>
<proteinExistence type="inferred from homology"/>
<sequence length="306" mass="30549">MISAIALSPSLDVTYVVDRLAGIQRPHSIHRVPGGKALNAARAAAALGAPVSAVAVLGAGVGQDVADGAQAHGVEVHVVPGTEPTRSCVSIFARDTERLTEIYERSVPVSARTASAAVDTAVGLAASRPGWWFVSGGLPDSIPAGLLADAVRRLHDAGVRVAVDTHGAALRSAVEAGPDLVKINRAEAQELVGGDAGTTVPELLTAVHALTRGLVVVTDGAAGAWATDGDGVLRARLAGHTGTFPVGSGDSFLGGLLLVLDGGGDLAAALALATATGTANAQVPGAAVVDPELARRLAREVEVSAV</sequence>
<dbReference type="SUPFAM" id="SSF53613">
    <property type="entry name" value="Ribokinase-like"/>
    <property type="match status" value="1"/>
</dbReference>
<evidence type="ECO:0000313" key="8">
    <source>
        <dbReference type="EMBL" id="MBL0885517.1"/>
    </source>
</evidence>
<feature type="domain" description="Carbohydrate kinase PfkB" evidence="7">
    <location>
        <begin position="23"/>
        <end position="288"/>
    </location>
</feature>
<dbReference type="RefSeq" id="WP_201845351.1">
    <property type="nucleotide sequence ID" value="NZ_JABBYC010000004.1"/>
</dbReference>
<dbReference type="PIRSF" id="PIRSF000535">
    <property type="entry name" value="1PFK/6PFK/LacC"/>
    <property type="match status" value="1"/>
</dbReference>
<evidence type="ECO:0000313" key="9">
    <source>
        <dbReference type="Proteomes" id="UP000675409"/>
    </source>
</evidence>
<reference evidence="8 9" key="1">
    <citation type="journal article" date="2021" name="Arch. Microbiol.">
        <title>Myceligenerans indicum sp. nov., an actinobacterium isolated from mangrove sediment of Sundarbans, India.</title>
        <authorList>
            <person name="Asha K."/>
            <person name="Bhadury P."/>
        </authorList>
    </citation>
    <scope>NUCLEOTIDE SEQUENCE [LARGE SCALE GENOMIC DNA]</scope>
    <source>
        <strain evidence="8 9">I2</strain>
    </source>
</reference>
<dbReference type="Pfam" id="PF00294">
    <property type="entry name" value="PfkB"/>
    <property type="match status" value="1"/>
</dbReference>
<accession>A0ABS1LH41</accession>